<dbReference type="GO" id="GO:0051301">
    <property type="term" value="P:cell division"/>
    <property type="evidence" value="ECO:0007669"/>
    <property type="project" value="UniProtKB-KW"/>
</dbReference>
<keyword evidence="4" id="KW-0812">Transmembrane</keyword>
<name>A0A6A9UZ81_9ACTN</name>
<reference evidence="9 10" key="1">
    <citation type="submission" date="2019-12" db="EMBL/GenBank/DDBJ databases">
        <title>Auraticoccus cholistani sp. nov., an actinomycete isolated from soil of Cholistan desert.</title>
        <authorList>
            <person name="Cheema M.T."/>
        </authorList>
    </citation>
    <scope>NUCLEOTIDE SEQUENCE [LARGE SCALE GENOMIC DNA]</scope>
    <source>
        <strain evidence="9 10">F435</strain>
    </source>
</reference>
<evidence type="ECO:0000256" key="1">
    <source>
        <dbReference type="ARBA" id="ARBA00004370"/>
    </source>
</evidence>
<feature type="domain" description="POTRA" evidence="8">
    <location>
        <begin position="53"/>
        <end position="121"/>
    </location>
</feature>
<dbReference type="RefSeq" id="WP_156611454.1">
    <property type="nucleotide sequence ID" value="NZ_WPCU01000010.1"/>
</dbReference>
<dbReference type="InterPro" id="IPR050487">
    <property type="entry name" value="FtsQ_DivIB"/>
</dbReference>
<dbReference type="PANTHER" id="PTHR37820:SF1">
    <property type="entry name" value="CELL DIVISION PROTEIN FTSQ"/>
    <property type="match status" value="1"/>
</dbReference>
<comment type="caution">
    <text evidence="9">The sequence shown here is derived from an EMBL/GenBank/DDBJ whole genome shotgun (WGS) entry which is preliminary data.</text>
</comment>
<dbReference type="Proteomes" id="UP000435304">
    <property type="component" value="Unassembled WGS sequence"/>
</dbReference>
<evidence type="ECO:0000313" key="10">
    <source>
        <dbReference type="Proteomes" id="UP000435304"/>
    </source>
</evidence>
<evidence type="ECO:0000256" key="4">
    <source>
        <dbReference type="ARBA" id="ARBA00022692"/>
    </source>
</evidence>
<keyword evidence="10" id="KW-1185">Reference proteome</keyword>
<evidence type="ECO:0000256" key="3">
    <source>
        <dbReference type="ARBA" id="ARBA00022618"/>
    </source>
</evidence>
<keyword evidence="7" id="KW-0131">Cell cycle</keyword>
<evidence type="ECO:0000256" key="2">
    <source>
        <dbReference type="ARBA" id="ARBA00022475"/>
    </source>
</evidence>
<accession>A0A6A9UZ81</accession>
<keyword evidence="5" id="KW-1133">Transmembrane helix</keyword>
<proteinExistence type="predicted"/>
<evidence type="ECO:0000313" key="9">
    <source>
        <dbReference type="EMBL" id="MVA77292.1"/>
    </source>
</evidence>
<organism evidence="9 10">
    <name type="scientific">Auraticoccus cholistanensis</name>
    <dbReference type="NCBI Taxonomy" id="2656650"/>
    <lineage>
        <taxon>Bacteria</taxon>
        <taxon>Bacillati</taxon>
        <taxon>Actinomycetota</taxon>
        <taxon>Actinomycetes</taxon>
        <taxon>Propionibacteriales</taxon>
        <taxon>Propionibacteriaceae</taxon>
        <taxon>Auraticoccus</taxon>
    </lineage>
</organism>
<keyword evidence="2" id="KW-1003">Cell membrane</keyword>
<dbReference type="InterPro" id="IPR013685">
    <property type="entry name" value="POTRA_FtsQ_type"/>
</dbReference>
<dbReference type="PROSITE" id="PS51779">
    <property type="entry name" value="POTRA"/>
    <property type="match status" value="1"/>
</dbReference>
<keyword evidence="6" id="KW-0472">Membrane</keyword>
<dbReference type="AlphaFoldDB" id="A0A6A9UZ81"/>
<comment type="subcellular location">
    <subcellularLocation>
        <location evidence="1">Membrane</location>
    </subcellularLocation>
</comment>
<evidence type="ECO:0000256" key="7">
    <source>
        <dbReference type="ARBA" id="ARBA00023306"/>
    </source>
</evidence>
<keyword evidence="3" id="KW-0132">Cell division</keyword>
<dbReference type="GO" id="GO:0005886">
    <property type="term" value="C:plasma membrane"/>
    <property type="evidence" value="ECO:0007669"/>
    <property type="project" value="TreeGrafter"/>
</dbReference>
<gene>
    <name evidence="9" type="ORF">GC722_14855</name>
</gene>
<dbReference type="Gene3D" id="3.10.20.310">
    <property type="entry name" value="membrane protein fhac"/>
    <property type="match status" value="1"/>
</dbReference>
<sequence length="247" mass="26381">MSARRGSITDARPALRQRQRRLRRRRLLPVLVLLLVLGLAGAGTWLVGWSSVLALTRVEVTGTSVLTAEQVVAAADAPVGRPLARVDTDAVAARVAGLAPVREVEVSRGWPSTLRVEVTERTPVLATGSGRQLTLVDAEGVGYTTVAELPEGVVRATLAEEVPAEDRHELLVDLATVVRALPAPLLEQVERVGTASADTIELHLAEDRVVEWGSADDSALKAEVAVVLLEQEGEVYNVTVPSHPTVR</sequence>
<evidence type="ECO:0000256" key="6">
    <source>
        <dbReference type="ARBA" id="ARBA00023136"/>
    </source>
</evidence>
<dbReference type="InterPro" id="IPR034746">
    <property type="entry name" value="POTRA"/>
</dbReference>
<evidence type="ECO:0000259" key="8">
    <source>
        <dbReference type="PROSITE" id="PS51779"/>
    </source>
</evidence>
<dbReference type="Pfam" id="PF08478">
    <property type="entry name" value="POTRA_1"/>
    <property type="match status" value="1"/>
</dbReference>
<evidence type="ECO:0000256" key="5">
    <source>
        <dbReference type="ARBA" id="ARBA00022989"/>
    </source>
</evidence>
<protein>
    <submittedName>
        <fullName evidence="9">FtsQ-type POTRA domain-containing protein</fullName>
    </submittedName>
</protein>
<dbReference type="EMBL" id="WPCU01000010">
    <property type="protein sequence ID" value="MVA77292.1"/>
    <property type="molecule type" value="Genomic_DNA"/>
</dbReference>
<dbReference type="PANTHER" id="PTHR37820">
    <property type="entry name" value="CELL DIVISION PROTEIN DIVIB"/>
    <property type="match status" value="1"/>
</dbReference>